<dbReference type="EMBL" id="MORL01000015">
    <property type="protein sequence ID" value="OIN57158.1"/>
    <property type="molecule type" value="Genomic_DNA"/>
</dbReference>
<evidence type="ECO:0008006" key="4">
    <source>
        <dbReference type="Google" id="ProtNLM"/>
    </source>
</evidence>
<dbReference type="Proteomes" id="UP000181790">
    <property type="component" value="Unassembled WGS sequence"/>
</dbReference>
<feature type="compositionally biased region" description="Basic and acidic residues" evidence="1">
    <location>
        <begin position="1"/>
        <end position="10"/>
    </location>
</feature>
<accession>A0A1S2VGZ5</accession>
<organism evidence="2 3">
    <name type="scientific">Arsenicibacter rosenii</name>
    <dbReference type="NCBI Taxonomy" id="1750698"/>
    <lineage>
        <taxon>Bacteria</taxon>
        <taxon>Pseudomonadati</taxon>
        <taxon>Bacteroidota</taxon>
        <taxon>Cytophagia</taxon>
        <taxon>Cytophagales</taxon>
        <taxon>Spirosomataceae</taxon>
        <taxon>Arsenicibacter</taxon>
    </lineage>
</organism>
<protein>
    <recommendedName>
        <fullName evidence="4">Adhesin domain-containing protein</fullName>
    </recommendedName>
</protein>
<evidence type="ECO:0000313" key="3">
    <source>
        <dbReference type="Proteomes" id="UP000181790"/>
    </source>
</evidence>
<comment type="caution">
    <text evidence="2">The sequence shown here is derived from an EMBL/GenBank/DDBJ whole genome shotgun (WGS) entry which is preliminary data.</text>
</comment>
<gene>
    <name evidence="2" type="ORF">BLX24_21230</name>
</gene>
<name>A0A1S2VGZ5_9BACT</name>
<evidence type="ECO:0000256" key="1">
    <source>
        <dbReference type="SAM" id="MobiDB-lite"/>
    </source>
</evidence>
<proteinExistence type="predicted"/>
<evidence type="ECO:0000313" key="2">
    <source>
        <dbReference type="EMBL" id="OIN57158.1"/>
    </source>
</evidence>
<reference evidence="2 3" key="1">
    <citation type="submission" date="2016-10" db="EMBL/GenBank/DDBJ databases">
        <title>Arsenicibacter rosenii gen. nov., sp. nov., an efficient arsenic-methylating bacterium isolated from an arsenic-contaminated paddy soil.</title>
        <authorList>
            <person name="Huang K."/>
        </authorList>
    </citation>
    <scope>NUCLEOTIDE SEQUENCE [LARGE SCALE GENOMIC DNA]</scope>
    <source>
        <strain evidence="2 3">SM-1</strain>
    </source>
</reference>
<feature type="region of interest" description="Disordered" evidence="1">
    <location>
        <begin position="1"/>
        <end position="26"/>
    </location>
</feature>
<dbReference type="AlphaFoldDB" id="A0A1S2VGZ5"/>
<sequence>MDAPRVDAPRVDAPGVDAPGGPEGGAVEKRKTIIKMYDVTPKDNLVIDNQYGKVNVALWDKDEIRVQITITANAGSDDKVQDNLALVDIEERRVGDQIMLRTQIRKPAASAWMWASNNEKNNVKIDYDISMPRRNPLNVRNQFGTTNIPAFSAPLTVHSRYGSFYANDLQSRQNTIDVAYGKAEIKNLESGKLDIAYSSLELDKANVLILSNKSGSMNIGEVGKLDADIGYSGGKVGTVRESGKIRLSFASGFRIDQLPKSVDNLDIQANYSTVTLPITESSDCNFDVTVSYGGFQYPTGQNIHFFLQPDNNDSKGPKLIKQYSGKVGNGSGTKVKVVSKYGSVRFK</sequence>
<keyword evidence="3" id="KW-1185">Reference proteome</keyword>